<feature type="domain" description="AIG1-type G" evidence="5">
    <location>
        <begin position="18"/>
        <end position="194"/>
    </location>
</feature>
<dbReference type="GO" id="GO:0005525">
    <property type="term" value="F:GTP binding"/>
    <property type="evidence" value="ECO:0007669"/>
    <property type="project" value="UniProtKB-KW"/>
</dbReference>
<dbReference type="Proteomes" id="UP000663887">
    <property type="component" value="Unassembled WGS sequence"/>
</dbReference>
<evidence type="ECO:0000256" key="1">
    <source>
        <dbReference type="ARBA" id="ARBA00008535"/>
    </source>
</evidence>
<keyword evidence="4" id="KW-0175">Coiled coil</keyword>
<dbReference type="InterPro" id="IPR027417">
    <property type="entry name" value="P-loop_NTPase"/>
</dbReference>
<dbReference type="Gene3D" id="3.40.50.300">
    <property type="entry name" value="P-loop containing nucleotide triphosphate hydrolases"/>
    <property type="match status" value="1"/>
</dbReference>
<comment type="similarity">
    <text evidence="1">Belongs to the TRAFAC class TrmE-Era-EngA-EngB-Septin-like GTPase superfamily. AIG1/Toc34/Toc159-like paraseptin GTPase family. IAN subfamily.</text>
</comment>
<name>A0A819EKG0_9BILA</name>
<feature type="coiled-coil region" evidence="4">
    <location>
        <begin position="206"/>
        <end position="247"/>
    </location>
</feature>
<dbReference type="AlphaFoldDB" id="A0A819EKG0"/>
<comment type="caution">
    <text evidence="7">The sequence shown here is derived from an EMBL/GenBank/DDBJ whole genome shotgun (WGS) entry which is preliminary data.</text>
</comment>
<dbReference type="Proteomes" id="UP000663842">
    <property type="component" value="Unassembled WGS sequence"/>
</dbReference>
<dbReference type="PANTHER" id="PTHR10903">
    <property type="entry name" value="GTPASE, IMAP FAMILY MEMBER-RELATED"/>
    <property type="match status" value="1"/>
</dbReference>
<evidence type="ECO:0000256" key="2">
    <source>
        <dbReference type="ARBA" id="ARBA00022741"/>
    </source>
</evidence>
<dbReference type="PANTHER" id="PTHR10903:SF112">
    <property type="entry name" value="SI:CH211-113E8.5"/>
    <property type="match status" value="1"/>
</dbReference>
<dbReference type="EMBL" id="CAJOBF010000670">
    <property type="protein sequence ID" value="CAF3852230.1"/>
    <property type="molecule type" value="Genomic_DNA"/>
</dbReference>
<evidence type="ECO:0000313" key="8">
    <source>
        <dbReference type="Proteomes" id="UP000663842"/>
    </source>
</evidence>
<dbReference type="EMBL" id="CAJNRG010005293">
    <property type="protein sequence ID" value="CAF2074539.1"/>
    <property type="molecule type" value="Genomic_DNA"/>
</dbReference>
<protein>
    <recommendedName>
        <fullName evidence="5">AIG1-type G domain-containing protein</fullName>
    </recommendedName>
</protein>
<reference evidence="7" key="1">
    <citation type="submission" date="2021-02" db="EMBL/GenBank/DDBJ databases">
        <authorList>
            <person name="Nowell W R."/>
        </authorList>
    </citation>
    <scope>NUCLEOTIDE SEQUENCE</scope>
</reference>
<proteinExistence type="inferred from homology"/>
<evidence type="ECO:0000259" key="5">
    <source>
        <dbReference type="Pfam" id="PF04548"/>
    </source>
</evidence>
<keyword evidence="3" id="KW-0342">GTP-binding</keyword>
<organism evidence="7 8">
    <name type="scientific">Rotaria magnacalcarata</name>
    <dbReference type="NCBI Taxonomy" id="392030"/>
    <lineage>
        <taxon>Eukaryota</taxon>
        <taxon>Metazoa</taxon>
        <taxon>Spiralia</taxon>
        <taxon>Gnathifera</taxon>
        <taxon>Rotifera</taxon>
        <taxon>Eurotatoria</taxon>
        <taxon>Bdelloidea</taxon>
        <taxon>Philodinida</taxon>
        <taxon>Philodinidae</taxon>
        <taxon>Rotaria</taxon>
    </lineage>
</organism>
<evidence type="ECO:0000256" key="4">
    <source>
        <dbReference type="SAM" id="Coils"/>
    </source>
</evidence>
<dbReference type="SUPFAM" id="SSF52540">
    <property type="entry name" value="P-loop containing nucleoside triphosphate hydrolases"/>
    <property type="match status" value="1"/>
</dbReference>
<evidence type="ECO:0000256" key="3">
    <source>
        <dbReference type="ARBA" id="ARBA00023134"/>
    </source>
</evidence>
<dbReference type="InterPro" id="IPR006703">
    <property type="entry name" value="G_AIG1"/>
</dbReference>
<dbReference type="InterPro" id="IPR045058">
    <property type="entry name" value="GIMA/IAN/Toc"/>
</dbReference>
<accession>A0A819EKG0</accession>
<keyword evidence="2" id="KW-0547">Nucleotide-binding</keyword>
<gene>
    <name evidence="7" type="ORF">UXM345_LOCUS7894</name>
    <name evidence="6" type="ORF">XDN619_LOCUS13292</name>
</gene>
<evidence type="ECO:0000313" key="7">
    <source>
        <dbReference type="EMBL" id="CAF3852230.1"/>
    </source>
</evidence>
<sequence>MNAGGATNDHDNGATFGIILLGNTGVGKSFLGNILLGREVFKHECSPSSVTHATEFQAYTADGDSYAVFNIPGLLEDDQDAVDRNKQEIYKAFQQSPNSVVGFVFTGGSGGRIKSEDLIAFNAIHKTYNFKQESLVIIINDLPSDRPTTYESETTIKLERLLKIPNVKVCFLNHINTRDAGECEELCKELVEFIIVQCEPHIHEKVADIQLNVDVISQLKEELRQQERKFKREIALLTTKIAEIQRKIEADKLRRDQEYKALLQNMAEEKLLHEAEELHLKQLIEKLRTEKIADADRYQRSSHMVQQAHKMKKKFLELCCCGGSSSQ</sequence>
<dbReference type="Pfam" id="PF04548">
    <property type="entry name" value="AIG1"/>
    <property type="match status" value="1"/>
</dbReference>
<evidence type="ECO:0000313" key="6">
    <source>
        <dbReference type="EMBL" id="CAF2074539.1"/>
    </source>
</evidence>